<dbReference type="EMBL" id="CAADHB010000320">
    <property type="protein sequence ID" value="VFK81347.1"/>
    <property type="molecule type" value="Genomic_DNA"/>
</dbReference>
<proteinExistence type="predicted"/>
<protein>
    <submittedName>
        <fullName evidence="3">Uncharacterized protein</fullName>
    </submittedName>
</protein>
<dbReference type="EMBL" id="CAADFU010000038">
    <property type="protein sequence ID" value="VFK44456.1"/>
    <property type="molecule type" value="Genomic_DNA"/>
</dbReference>
<accession>A0A450YSH4</accession>
<dbReference type="AlphaFoldDB" id="A0A450YSH4"/>
<feature type="coiled-coil region" evidence="1">
    <location>
        <begin position="3"/>
        <end position="33"/>
    </location>
</feature>
<dbReference type="EMBL" id="CAADFR010000046">
    <property type="protein sequence ID" value="VFK39658.1"/>
    <property type="molecule type" value="Genomic_DNA"/>
</dbReference>
<organism evidence="3">
    <name type="scientific">Candidatus Kentrum sp. SD</name>
    <dbReference type="NCBI Taxonomy" id="2126332"/>
    <lineage>
        <taxon>Bacteria</taxon>
        <taxon>Pseudomonadati</taxon>
        <taxon>Pseudomonadota</taxon>
        <taxon>Gammaproteobacteria</taxon>
        <taxon>Candidatus Kentrum</taxon>
    </lineage>
</organism>
<name>A0A450YSH4_9GAMM</name>
<sequence>MTNQDLEKLEKRAKEIEQELDRAIADQAEANERALRLYDEFWEHNKALKGTGVLCFCGLAYEAKSGYVIKKNDYRKKDGE</sequence>
<reference evidence="3" key="1">
    <citation type="submission" date="2019-02" db="EMBL/GenBank/DDBJ databases">
        <authorList>
            <person name="Gruber-Vodicka R. H."/>
            <person name="Seah K. B. B."/>
        </authorList>
    </citation>
    <scope>NUCLEOTIDE SEQUENCE</scope>
    <source>
        <strain evidence="4">BECK_S127</strain>
        <strain evidence="3">BECK_S1320</strain>
        <strain evidence="2">BECK_S1321</strain>
    </source>
</reference>
<gene>
    <name evidence="4" type="ORF">BECKSD772D_GA0070982_13202</name>
    <name evidence="3" type="ORF">BECKSD772E_GA0070983_10383</name>
    <name evidence="2" type="ORF">BECKSD772F_GA0070984_10463</name>
</gene>
<evidence type="ECO:0000256" key="1">
    <source>
        <dbReference type="SAM" id="Coils"/>
    </source>
</evidence>
<evidence type="ECO:0000313" key="4">
    <source>
        <dbReference type="EMBL" id="VFK81347.1"/>
    </source>
</evidence>
<evidence type="ECO:0000313" key="2">
    <source>
        <dbReference type="EMBL" id="VFK39658.1"/>
    </source>
</evidence>
<evidence type="ECO:0000313" key="3">
    <source>
        <dbReference type="EMBL" id="VFK44456.1"/>
    </source>
</evidence>
<keyword evidence="1" id="KW-0175">Coiled coil</keyword>